<protein>
    <submittedName>
        <fullName evidence="2">Uncharacterized protein</fullName>
    </submittedName>
</protein>
<dbReference type="Proteomes" id="UP001199469">
    <property type="component" value="Unassembled WGS sequence"/>
</dbReference>
<feature type="transmembrane region" description="Helical" evidence="1">
    <location>
        <begin position="129"/>
        <end position="147"/>
    </location>
</feature>
<name>A0ABS8PIX0_9PSEU</name>
<reference evidence="2 3" key="1">
    <citation type="submission" date="2021-11" db="EMBL/GenBank/DDBJ databases">
        <title>Draft genome sequence of Actinomycetospora sp. SF1 isolated from the rhizosphere soil.</title>
        <authorList>
            <person name="Duangmal K."/>
            <person name="Chantavorakit T."/>
        </authorList>
    </citation>
    <scope>NUCLEOTIDE SEQUENCE [LARGE SCALE GENOMIC DNA]</scope>
    <source>
        <strain evidence="2 3">TBRC 5722</strain>
    </source>
</reference>
<keyword evidence="3" id="KW-1185">Reference proteome</keyword>
<evidence type="ECO:0000313" key="3">
    <source>
        <dbReference type="Proteomes" id="UP001199469"/>
    </source>
</evidence>
<dbReference type="RefSeq" id="WP_230740924.1">
    <property type="nucleotide sequence ID" value="NZ_JAJNDB010000011.1"/>
</dbReference>
<feature type="transmembrane region" description="Helical" evidence="1">
    <location>
        <begin position="12"/>
        <end position="34"/>
    </location>
</feature>
<evidence type="ECO:0000313" key="2">
    <source>
        <dbReference type="EMBL" id="MCD2198201.1"/>
    </source>
</evidence>
<proteinExistence type="predicted"/>
<comment type="caution">
    <text evidence="2">The sequence shown here is derived from an EMBL/GenBank/DDBJ whole genome shotgun (WGS) entry which is preliminary data.</text>
</comment>
<accession>A0ABS8PIX0</accession>
<keyword evidence="1" id="KW-0812">Transmembrane</keyword>
<gene>
    <name evidence="2" type="ORF">LQ327_33010</name>
</gene>
<keyword evidence="1" id="KW-0472">Membrane</keyword>
<keyword evidence="1" id="KW-1133">Transmembrane helix</keyword>
<organism evidence="2 3">
    <name type="scientific">Actinomycetospora endophytica</name>
    <dbReference type="NCBI Taxonomy" id="2291215"/>
    <lineage>
        <taxon>Bacteria</taxon>
        <taxon>Bacillati</taxon>
        <taxon>Actinomycetota</taxon>
        <taxon>Actinomycetes</taxon>
        <taxon>Pseudonocardiales</taxon>
        <taxon>Pseudonocardiaceae</taxon>
        <taxon>Actinomycetospora</taxon>
    </lineage>
</organism>
<feature type="transmembrane region" description="Helical" evidence="1">
    <location>
        <begin position="153"/>
        <end position="174"/>
    </location>
</feature>
<dbReference type="EMBL" id="JAJNDB010000011">
    <property type="protein sequence ID" value="MCD2198201.1"/>
    <property type="molecule type" value="Genomic_DNA"/>
</dbReference>
<sequence>MRTPRQRERRYLWWFAALFVVVAAASAVAGVLIGRSEHPGEDTVSSGQWALLIAIVVGFAVLCGAVGLGFTLWRRRRGSAMFARSPLWELPTQKERRGLVRDLRRERPIDPHRRELAVRVARDFSRRRGLIWVYLALGVVNGGNAAIQDSPARWFYLAASVIFLGIAAWWVWLITRMRRATDRLATDSAF</sequence>
<evidence type="ECO:0000256" key="1">
    <source>
        <dbReference type="SAM" id="Phobius"/>
    </source>
</evidence>
<feature type="transmembrane region" description="Helical" evidence="1">
    <location>
        <begin position="49"/>
        <end position="73"/>
    </location>
</feature>